<evidence type="ECO:0000313" key="3">
    <source>
        <dbReference type="EMBL" id="KNC45933.1"/>
    </source>
</evidence>
<dbReference type="PROSITE" id="PS50076">
    <property type="entry name" value="DNAJ_2"/>
    <property type="match status" value="1"/>
</dbReference>
<gene>
    <name evidence="3" type="ORF">AMSG_00047</name>
</gene>
<protein>
    <recommendedName>
        <fullName evidence="2">J domain-containing protein</fullName>
    </recommendedName>
</protein>
<dbReference type="RefSeq" id="XP_013762916.1">
    <property type="nucleotide sequence ID" value="XM_013907462.1"/>
</dbReference>
<accession>A0A0L0D3Q4</accession>
<dbReference type="EMBL" id="GL349433">
    <property type="protein sequence ID" value="KNC45933.1"/>
    <property type="molecule type" value="Genomic_DNA"/>
</dbReference>
<keyword evidence="1" id="KW-0472">Membrane</keyword>
<reference evidence="3 4" key="1">
    <citation type="submission" date="2010-05" db="EMBL/GenBank/DDBJ databases">
        <title>The Genome Sequence of Thecamonas trahens ATCC 50062.</title>
        <authorList>
            <consortium name="The Broad Institute Genome Sequencing Platform"/>
            <person name="Russ C."/>
            <person name="Cuomo C."/>
            <person name="Shea T."/>
            <person name="Young S.K."/>
            <person name="Zeng Q."/>
            <person name="Koehrsen M."/>
            <person name="Haas B."/>
            <person name="Borodovsky M."/>
            <person name="Guigo R."/>
            <person name="Alvarado L."/>
            <person name="Berlin A."/>
            <person name="Bochicchio J."/>
            <person name="Borenstein D."/>
            <person name="Chapman S."/>
            <person name="Chen Z."/>
            <person name="Freedman E."/>
            <person name="Gellesch M."/>
            <person name="Goldberg J."/>
            <person name="Griggs A."/>
            <person name="Gujja S."/>
            <person name="Heilman E."/>
            <person name="Heiman D."/>
            <person name="Hepburn T."/>
            <person name="Howarth C."/>
            <person name="Jen D."/>
            <person name="Larson L."/>
            <person name="Mehta T."/>
            <person name="Park D."/>
            <person name="Pearson M."/>
            <person name="Roberts A."/>
            <person name="Saif S."/>
            <person name="Shenoy N."/>
            <person name="Sisk P."/>
            <person name="Stolte C."/>
            <person name="Sykes S."/>
            <person name="Thomson T."/>
            <person name="Walk T."/>
            <person name="White J."/>
            <person name="Yandava C."/>
            <person name="Burger G."/>
            <person name="Gray M.W."/>
            <person name="Holland P.W.H."/>
            <person name="King N."/>
            <person name="Lang F.B.F."/>
            <person name="Roger A.J."/>
            <person name="Ruiz-Trillo I."/>
            <person name="Lander E."/>
            <person name="Nusbaum C."/>
        </authorList>
    </citation>
    <scope>NUCLEOTIDE SEQUENCE [LARGE SCALE GENOMIC DNA]</scope>
    <source>
        <strain evidence="3 4">ATCC 50062</strain>
    </source>
</reference>
<dbReference type="GeneID" id="25559874"/>
<sequence length="220" mass="23799">MAAAAAAADETDYYQLLGVSRSATPKAVDAGYEAAHAQIMAGEVGTRSRKDALLAINQAYAVLADAEARAEYDAARADALADEADASRRAQVLKEAKEVEMKRQERRRVPGTEKVRYSRNEPPAFNMDPNCIHCMSNEHGVEVIHSATGVDKFLATFDTFLCSFLCPIPISPELSLTLFIIGSVVFFVGTLFLCGKLFGCKEPPTSETDSAHGDDHAHSE</sequence>
<feature type="transmembrane region" description="Helical" evidence="1">
    <location>
        <begin position="174"/>
        <end position="194"/>
    </location>
</feature>
<organism evidence="3 4">
    <name type="scientific">Thecamonas trahens ATCC 50062</name>
    <dbReference type="NCBI Taxonomy" id="461836"/>
    <lineage>
        <taxon>Eukaryota</taxon>
        <taxon>Apusozoa</taxon>
        <taxon>Apusomonadida</taxon>
        <taxon>Apusomonadidae</taxon>
        <taxon>Thecamonas</taxon>
    </lineage>
</organism>
<dbReference type="Proteomes" id="UP000054408">
    <property type="component" value="Unassembled WGS sequence"/>
</dbReference>
<dbReference type="Gene3D" id="1.10.287.110">
    <property type="entry name" value="DnaJ domain"/>
    <property type="match status" value="1"/>
</dbReference>
<dbReference type="InterPro" id="IPR001623">
    <property type="entry name" value="DnaJ_domain"/>
</dbReference>
<keyword evidence="1" id="KW-1133">Transmembrane helix</keyword>
<dbReference type="AlphaFoldDB" id="A0A0L0D3Q4"/>
<evidence type="ECO:0000313" key="4">
    <source>
        <dbReference type="Proteomes" id="UP000054408"/>
    </source>
</evidence>
<proteinExistence type="predicted"/>
<keyword evidence="1" id="KW-0812">Transmembrane</keyword>
<feature type="domain" description="J" evidence="2">
    <location>
        <begin position="12"/>
        <end position="76"/>
    </location>
</feature>
<dbReference type="InterPro" id="IPR036869">
    <property type="entry name" value="J_dom_sf"/>
</dbReference>
<evidence type="ECO:0000259" key="2">
    <source>
        <dbReference type="PROSITE" id="PS50076"/>
    </source>
</evidence>
<dbReference type="SUPFAM" id="SSF46565">
    <property type="entry name" value="Chaperone J-domain"/>
    <property type="match status" value="1"/>
</dbReference>
<keyword evidence="4" id="KW-1185">Reference proteome</keyword>
<name>A0A0L0D3Q4_THETB</name>
<evidence type="ECO:0000256" key="1">
    <source>
        <dbReference type="SAM" id="Phobius"/>
    </source>
</evidence>